<proteinExistence type="inferred from homology"/>
<evidence type="ECO:0000256" key="4">
    <source>
        <dbReference type="ARBA" id="ARBA00023015"/>
    </source>
</evidence>
<name>A0A7J0G228_9ERIC</name>
<evidence type="ECO:0000313" key="13">
    <source>
        <dbReference type="Proteomes" id="UP000585474"/>
    </source>
</evidence>
<dbReference type="InterPro" id="IPR016177">
    <property type="entry name" value="DNA-bd_dom_sf"/>
</dbReference>
<keyword evidence="13" id="KW-1185">Reference proteome</keyword>
<dbReference type="SUPFAM" id="SSF54171">
    <property type="entry name" value="DNA-binding domain"/>
    <property type="match status" value="1"/>
</dbReference>
<organism evidence="12 13">
    <name type="scientific">Actinidia rufa</name>
    <dbReference type="NCBI Taxonomy" id="165716"/>
    <lineage>
        <taxon>Eukaryota</taxon>
        <taxon>Viridiplantae</taxon>
        <taxon>Streptophyta</taxon>
        <taxon>Embryophyta</taxon>
        <taxon>Tracheophyta</taxon>
        <taxon>Spermatophyta</taxon>
        <taxon>Magnoliopsida</taxon>
        <taxon>eudicotyledons</taxon>
        <taxon>Gunneridae</taxon>
        <taxon>Pentapetalae</taxon>
        <taxon>asterids</taxon>
        <taxon>Ericales</taxon>
        <taxon>Actinidiaceae</taxon>
        <taxon>Actinidia</taxon>
    </lineage>
</organism>
<evidence type="ECO:0000256" key="7">
    <source>
        <dbReference type="ARBA" id="ARBA00023163"/>
    </source>
</evidence>
<keyword evidence="2" id="KW-0936">Ethylene signaling pathway</keyword>
<feature type="compositionally biased region" description="Polar residues" evidence="10">
    <location>
        <begin position="222"/>
        <end position="232"/>
    </location>
</feature>
<dbReference type="InterPro" id="IPR036955">
    <property type="entry name" value="AP2/ERF_dom_sf"/>
</dbReference>
<dbReference type="PANTHER" id="PTHR31657:SF87">
    <property type="entry name" value="ETHYLENE-RESPONSIVE TRANSCRIPTION FACTOR RAP2-13"/>
    <property type="match status" value="1"/>
</dbReference>
<dbReference type="PROSITE" id="PS51032">
    <property type="entry name" value="AP2_ERF"/>
    <property type="match status" value="1"/>
</dbReference>
<evidence type="ECO:0000256" key="2">
    <source>
        <dbReference type="ARBA" id="ARBA00022745"/>
    </source>
</evidence>
<feature type="region of interest" description="Disordered" evidence="10">
    <location>
        <begin position="204"/>
        <end position="235"/>
    </location>
</feature>
<dbReference type="EMBL" id="BJWL01000017">
    <property type="protein sequence ID" value="GFZ04819.1"/>
    <property type="molecule type" value="Genomic_DNA"/>
</dbReference>
<evidence type="ECO:0000259" key="11">
    <source>
        <dbReference type="PROSITE" id="PS51032"/>
    </source>
</evidence>
<feature type="region of interest" description="Disordered" evidence="10">
    <location>
        <begin position="1"/>
        <end position="72"/>
    </location>
</feature>
<dbReference type="SMART" id="SM00380">
    <property type="entry name" value="AP2"/>
    <property type="match status" value="1"/>
</dbReference>
<keyword evidence="4" id="KW-0805">Transcription regulation</keyword>
<dbReference type="CDD" id="cd00018">
    <property type="entry name" value="AP2"/>
    <property type="match status" value="1"/>
</dbReference>
<dbReference type="PRINTS" id="PR00367">
    <property type="entry name" value="ETHRSPELEMNT"/>
</dbReference>
<keyword evidence="6" id="KW-0010">Activator</keyword>
<comment type="caution">
    <text evidence="12">The sequence shown here is derived from an EMBL/GenBank/DDBJ whole genome shotgun (WGS) entry which is preliminary data.</text>
</comment>
<keyword evidence="7" id="KW-0804">Transcription</keyword>
<dbReference type="AlphaFoldDB" id="A0A7J0G228"/>
<evidence type="ECO:0000256" key="6">
    <source>
        <dbReference type="ARBA" id="ARBA00023159"/>
    </source>
</evidence>
<dbReference type="OrthoDB" id="771648at2759"/>
<protein>
    <submittedName>
        <fullName evidence="12">Integrase-type DNA-binding superfamily protein</fullName>
    </submittedName>
</protein>
<dbReference type="Proteomes" id="UP000585474">
    <property type="component" value="Unassembled WGS sequence"/>
</dbReference>
<evidence type="ECO:0000256" key="1">
    <source>
        <dbReference type="ARBA" id="ARBA00004123"/>
    </source>
</evidence>
<feature type="domain" description="AP2/ERF" evidence="11">
    <location>
        <begin position="137"/>
        <end position="194"/>
    </location>
</feature>
<dbReference type="Gene3D" id="3.30.730.10">
    <property type="entry name" value="AP2/ERF domain"/>
    <property type="match status" value="1"/>
</dbReference>
<evidence type="ECO:0000256" key="5">
    <source>
        <dbReference type="ARBA" id="ARBA00023125"/>
    </source>
</evidence>
<evidence type="ECO:0000313" key="12">
    <source>
        <dbReference type="EMBL" id="GFZ04819.1"/>
    </source>
</evidence>
<reference evidence="12 13" key="1">
    <citation type="submission" date="2019-07" db="EMBL/GenBank/DDBJ databases">
        <title>De Novo Assembly of kiwifruit Actinidia rufa.</title>
        <authorList>
            <person name="Sugita-Konishi S."/>
            <person name="Sato K."/>
            <person name="Mori E."/>
            <person name="Abe Y."/>
            <person name="Kisaki G."/>
            <person name="Hamano K."/>
            <person name="Suezawa K."/>
            <person name="Otani M."/>
            <person name="Fukuda T."/>
            <person name="Manabe T."/>
            <person name="Gomi K."/>
            <person name="Tabuchi M."/>
            <person name="Akimitsu K."/>
            <person name="Kataoka I."/>
        </authorList>
    </citation>
    <scope>NUCLEOTIDE SEQUENCE [LARGE SCALE GENOMIC DNA]</scope>
    <source>
        <strain evidence="13">cv. Fuchu</strain>
    </source>
</reference>
<dbReference type="PANTHER" id="PTHR31657">
    <property type="entry name" value="ETHYLENE-RESPONSIVE TRANSCRIPTION FACTOR ERF061"/>
    <property type="match status" value="1"/>
</dbReference>
<dbReference type="InterPro" id="IPR051758">
    <property type="entry name" value="ERF/AP2-like"/>
</dbReference>
<feature type="compositionally biased region" description="Low complexity" evidence="10">
    <location>
        <begin position="209"/>
        <end position="221"/>
    </location>
</feature>
<dbReference type="FunFam" id="3.30.730.10:FF:000001">
    <property type="entry name" value="Ethylene-responsive transcription factor 2"/>
    <property type="match status" value="1"/>
</dbReference>
<keyword evidence="8" id="KW-0539">Nucleus</keyword>
<sequence>MDVTKSGSASKQGNDETQQNHQIVLRSNSGKSSVKKFSNNRKSESQKPITEDDLTPKRPPKKFRGSESQNPIYLSPQLTQQTNLIPVSPSSRLVFPFSLDGSHPITNSHNFRPPFSQNQQMISFEPHNYDQGHGTKLYRGVRQRNWGKWVAEIRLPRNRTRLWLGTFGTAEEAALAYDREAFKLRGENAKLNFPHLFLGQKNREREEASVSSNSSHALSSSCINPENSQPHPNNDLGKAKLFSVCSSESESNETVPNFSTGKGLVEFSEPVWENMENGFFCDWDDLDTVNNLLLQPNFTVPSYQHGVLVSSTDAKMQQEDSTLAANSAKNDENLSA</sequence>
<dbReference type="GO" id="GO:0005634">
    <property type="term" value="C:nucleus"/>
    <property type="evidence" value="ECO:0007669"/>
    <property type="project" value="UniProtKB-SubCell"/>
</dbReference>
<evidence type="ECO:0000256" key="3">
    <source>
        <dbReference type="ARBA" id="ARBA00022821"/>
    </source>
</evidence>
<dbReference type="GO" id="GO:0000976">
    <property type="term" value="F:transcription cis-regulatory region binding"/>
    <property type="evidence" value="ECO:0007669"/>
    <property type="project" value="UniProtKB-ARBA"/>
</dbReference>
<keyword evidence="5 12" id="KW-0238">DNA-binding</keyword>
<dbReference type="Pfam" id="PF00847">
    <property type="entry name" value="AP2"/>
    <property type="match status" value="1"/>
</dbReference>
<evidence type="ECO:0000256" key="8">
    <source>
        <dbReference type="ARBA" id="ARBA00023242"/>
    </source>
</evidence>
<comment type="subcellular location">
    <subcellularLocation>
        <location evidence="1">Nucleus</location>
    </subcellularLocation>
</comment>
<accession>A0A7J0G228</accession>
<evidence type="ECO:0000256" key="9">
    <source>
        <dbReference type="ARBA" id="ARBA00024343"/>
    </source>
</evidence>
<dbReference type="GO" id="GO:0006952">
    <property type="term" value="P:defense response"/>
    <property type="evidence" value="ECO:0007669"/>
    <property type="project" value="UniProtKB-KW"/>
</dbReference>
<feature type="compositionally biased region" description="Polar residues" evidence="10">
    <location>
        <begin position="1"/>
        <end position="37"/>
    </location>
</feature>
<keyword evidence="3" id="KW-0611">Plant defense</keyword>
<dbReference type="GO" id="GO:0003700">
    <property type="term" value="F:DNA-binding transcription factor activity"/>
    <property type="evidence" value="ECO:0007669"/>
    <property type="project" value="InterPro"/>
</dbReference>
<evidence type="ECO:0000256" key="10">
    <source>
        <dbReference type="SAM" id="MobiDB-lite"/>
    </source>
</evidence>
<dbReference type="InterPro" id="IPR001471">
    <property type="entry name" value="AP2/ERF_dom"/>
</dbReference>
<gene>
    <name evidence="12" type="ORF">Acr_17g0003910</name>
</gene>
<dbReference type="GO" id="GO:0009873">
    <property type="term" value="P:ethylene-activated signaling pathway"/>
    <property type="evidence" value="ECO:0007669"/>
    <property type="project" value="UniProtKB-KW"/>
</dbReference>
<comment type="similarity">
    <text evidence="9">Belongs to the AP2/ERF transcription factor family. ERF subfamily.</text>
</comment>